<dbReference type="GO" id="GO:0016616">
    <property type="term" value="F:oxidoreductase activity, acting on the CH-OH group of donors, NAD or NADP as acceptor"/>
    <property type="evidence" value="ECO:0007669"/>
    <property type="project" value="InterPro"/>
</dbReference>
<dbReference type="AlphaFoldDB" id="A0A1I7SZH2"/>
<feature type="region of interest" description="Disordered" evidence="2">
    <location>
        <begin position="273"/>
        <end position="303"/>
    </location>
</feature>
<reference evidence="5" key="1">
    <citation type="submission" date="2016-11" db="UniProtKB">
        <authorList>
            <consortium name="WormBaseParasite"/>
        </authorList>
    </citation>
    <scope>IDENTIFICATION</scope>
</reference>
<dbReference type="GO" id="GO:0006694">
    <property type="term" value="P:steroid biosynthetic process"/>
    <property type="evidence" value="ECO:0007669"/>
    <property type="project" value="InterPro"/>
</dbReference>
<evidence type="ECO:0000256" key="2">
    <source>
        <dbReference type="SAM" id="MobiDB-lite"/>
    </source>
</evidence>
<keyword evidence="4" id="KW-1185">Reference proteome</keyword>
<dbReference type="STRING" id="1561998.A0A1I7SZH2"/>
<protein>
    <submittedName>
        <fullName evidence="5">3Beta_HSD domain-containing protein</fullName>
    </submittedName>
</protein>
<evidence type="ECO:0000256" key="1">
    <source>
        <dbReference type="RuleBase" id="RU004475"/>
    </source>
</evidence>
<evidence type="ECO:0000313" key="4">
    <source>
        <dbReference type="Proteomes" id="UP000095282"/>
    </source>
</evidence>
<dbReference type="WBParaSite" id="Csp11.Scaffold409.g987.t2">
    <property type="protein sequence ID" value="Csp11.Scaffold409.g987.t2"/>
    <property type="gene ID" value="Csp11.Scaffold409.g987"/>
</dbReference>
<dbReference type="eggNOG" id="KOG1430">
    <property type="taxonomic scope" value="Eukaryota"/>
</dbReference>
<name>A0A1I7SZH2_9PELO</name>
<dbReference type="InterPro" id="IPR002225">
    <property type="entry name" value="3Beta_OHSteriod_DH/Estase"/>
</dbReference>
<feature type="compositionally biased region" description="Basic and acidic residues" evidence="2">
    <location>
        <begin position="279"/>
        <end position="296"/>
    </location>
</feature>
<dbReference type="InterPro" id="IPR036291">
    <property type="entry name" value="NAD(P)-bd_dom_sf"/>
</dbReference>
<evidence type="ECO:0000259" key="3">
    <source>
        <dbReference type="Pfam" id="PF01073"/>
    </source>
</evidence>
<comment type="similarity">
    <text evidence="1">Belongs to the 3-beta-HSD family.</text>
</comment>
<dbReference type="PANTHER" id="PTHR43000">
    <property type="entry name" value="DTDP-D-GLUCOSE 4,6-DEHYDRATASE-RELATED"/>
    <property type="match status" value="1"/>
</dbReference>
<dbReference type="Gene3D" id="3.40.50.720">
    <property type="entry name" value="NAD(P)-binding Rossmann-like Domain"/>
    <property type="match status" value="1"/>
</dbReference>
<organism evidence="4 5">
    <name type="scientific">Caenorhabditis tropicalis</name>
    <dbReference type="NCBI Taxonomy" id="1561998"/>
    <lineage>
        <taxon>Eukaryota</taxon>
        <taxon>Metazoa</taxon>
        <taxon>Ecdysozoa</taxon>
        <taxon>Nematoda</taxon>
        <taxon>Chromadorea</taxon>
        <taxon>Rhabditida</taxon>
        <taxon>Rhabditina</taxon>
        <taxon>Rhabditomorpha</taxon>
        <taxon>Rhabditoidea</taxon>
        <taxon>Rhabditidae</taxon>
        <taxon>Peloderinae</taxon>
        <taxon>Caenorhabditis</taxon>
    </lineage>
</organism>
<feature type="domain" description="3-beta hydroxysteroid dehydrogenase/isomerase" evidence="3">
    <location>
        <begin position="4"/>
        <end position="193"/>
    </location>
</feature>
<dbReference type="Proteomes" id="UP000095282">
    <property type="component" value="Unplaced"/>
</dbReference>
<proteinExistence type="inferred from homology"/>
<dbReference type="Pfam" id="PF01073">
    <property type="entry name" value="3Beta_HSD"/>
    <property type="match status" value="1"/>
</dbReference>
<accession>A0A1I7SZH2</accession>
<sequence>MAYLIVGGGGFLGANLVAALQENNDFTKLFILDPCFKLSQYTHLKINESNITWINGSFLDSDLLDEILPGIETVFHLSSIGHTGRFGASKHRDYVQFFNVTGTERLIEKCRIHHVKRFIYASSIAVCFVGKPIYDFSESDTLPPKEEYLDIYSETKADAEKIVRNSSTFEFRTTCLRFRAIYGPQDVCVAQKVVVYNITDGLKIGQYTVWNALIFALGKSPPKLFVSYDLVSFFVSVMGFICFELFGCSPPLTRFELEVLVTDNTYSIEKAQKELGFNPEKDNFKQKTNGSDEKQNRKSVFYS</sequence>
<evidence type="ECO:0000313" key="5">
    <source>
        <dbReference type="WBParaSite" id="Csp11.Scaffold409.g987.t2"/>
    </source>
</evidence>
<dbReference type="SUPFAM" id="SSF51735">
    <property type="entry name" value="NAD(P)-binding Rossmann-fold domains"/>
    <property type="match status" value="1"/>
</dbReference>
<keyword evidence="1" id="KW-0560">Oxidoreductase</keyword>